<name>V6SRI0_9FLAO</name>
<dbReference type="OrthoDB" id="1652165at2"/>
<dbReference type="eggNOG" id="COG1649">
    <property type="taxonomic scope" value="Bacteria"/>
</dbReference>
<dbReference type="EMBL" id="AVGG01000002">
    <property type="protein sequence ID" value="ESU29308.1"/>
    <property type="molecule type" value="Genomic_DNA"/>
</dbReference>
<dbReference type="PROSITE" id="PS50835">
    <property type="entry name" value="IG_LIKE"/>
    <property type="match status" value="1"/>
</dbReference>
<sequence length="2047" mass="214538">MKQNYSITTISKRGTTCRFEIRKTNVKFLRNLLSILFLSFITNAANAQIAQRGTATTATANAVTTLTINKPTGVIAGDIMIVNITQRGTNTLSNPTCTGWTSIDGANLGGGTDRRVSVLYKIAGVSEPANYTFNLDADVDKSAGAILAFSGVDNTTPFDVTLGTINTANSTTVTATGITTATNNAAVIMLGGSGGSTWSGWTTTSPGGLTELYDIQNTVSIGGAWALKATAGATGNGISTLTSGERNGAILVALRAYVPPPANDVCSGAILLTSNTTCTTTIGSTSGATDNNETGDCTIGTENAVWYEFQAVATSHVVTVDGIANFDAVVEVISTCGSATTPTGGTCIDNTLDDGIETLTLTGLTIGNYYKIQIHDYYGDLTANGFTVCVTHVSQPTITSLGAAGGCQGSSLTINGTDLTGATAVTIGGTAATITGSTATTVTVTVGSGTTGTVQVTTPGGTATSAATFTVTPLPVITTQPVGTSICTTGTGSFSVVTAPATSYQWRRNGVNLTDTAPYSGVTTATLTITNPAAGDAGNFDVVITNGTCSVTSALRTLTVTTVPSTVATPTPVNGATGVCYAGGGTVSSISWGAAAGATSYDVYFGAGSVPGSVTSNVATNSYNTGALAANTTYYWRIVAKNACGDAITSATFSFTTATTPCALTYCVPAHSSSCSNTITNVTFNTINNTTGCADTNGTSYTNYATSGTPTSTLLIGSTYNLSITTNSSSIVSAWIDFNANGTFEATEWTQVFTTGTNGNVNILIPVTATPGLTTIRIRSRASGNTNGSGNPCTSFASGETEDYAVTLLTPPACITPNAQPTALMLTPSGNSIAGSFAPSVPAADTYLVVINTTNVAPNPTNGTTYTVGGTVGAGNTVLSINSNTTFVASGLTPSTTYYFFVFAYNSLCTGGPLYNTTTPLNGTTTTTTADPVYCTPSVGAAGDESLTYFTSISFVGTLNDISNSSTYSSAPRGYQDFSTIASRSRQAQGQGVNISTQTTNRGYLKAWVDWNKDGDFVDAGETVYDVGGIASYSTTFGFVIPAVQPVGNYRIRIRINKDDDTSPYDPDAISTFNSCQNIDYYGETEDYTFTVIASCSATITSITDGVNCGAGNVVLGATGAGAPTEYRWYTTEVGGTPLASTATGSWTTPVLATTTTYWVTAFNGCESLTRTKVVATISPLATLSFTPSVPEVCGENNVLSLTATGDKQLTYLVNELFNAGLGVMTNSNIVSNGGAIDAISEWQNQASTFVPSEQVWFPAIASGLTGNGFAMSTSDTGEDVTHNAILSPTISTNTYLDLSLSFDIYYSRYYVDGTSLGLDYVTVDVSTNGGGAWTEIDRYTADIGYGTRFVNKSYNLNAYTNQPNFKVRIRYYGEWCDGLAIDNFKLFGNVPLSTSFDWSSATPVAAFQDASCTIPYVTGTPITTVYIRPTLAQLEDATYSFTATATLSNGCDVSQNVSINNKSKVWKGGTDGDWNNANNWLPVGVPDANTCVIIPPAPNTSNVIGTNYNGYGKTLQVKDGGTLIINPSNSVTITDFVEVSPTGIFNIKNTGSLVQINNVANTGIINMERISQPMYRLDYTYWNSPVTAASGFTLGNLTTATSNIYSYTPTQAGANGIWTRQSAATVMNPTKGYIARAPLSFPSTGPKLAQTVNFVGTPNNGNISMPISKGTNANVGTSVGGAIITDADDEWNLIGNPYPSAIDIVSFLNNPANTSIVDGTVYLWTHNTPPLATTPDPFYGNYALNYTVNDYATVNSLGSTTTAASGGLAPTRYIGAGQSFFISADDTMANGTTANAIFNNSMRVTGNNDNFFRTENETSHTNEFASQRVWLNLSNNHGGFSQILIGYAEGASLGWDRGLDGEALAGNAVKFYSFTEDRKLTIQGRPWPFVQDDIVPLGFKSTAQDNYTIGIDHIDQEFNSQNIYLEDRLLNVIHNLRTAPYSFTAQQGTFDTRFVLRYTENTLSNTEITTVENSVFVYNNGKINIKSNLEAINEVSVFDVLGKAIGVYKKINSSDFEIKNILPTTKTLIIKIELENGVLITKKILF</sequence>
<dbReference type="InterPro" id="IPR013783">
    <property type="entry name" value="Ig-like_fold"/>
</dbReference>
<keyword evidence="1" id="KW-0732">Signal</keyword>
<organism evidence="3 4">
    <name type="scientific">Flavobacterium limnosediminis JC2902</name>
    <dbReference type="NCBI Taxonomy" id="1341181"/>
    <lineage>
        <taxon>Bacteria</taxon>
        <taxon>Pseudomonadati</taxon>
        <taxon>Bacteroidota</taxon>
        <taxon>Flavobacteriia</taxon>
        <taxon>Flavobacteriales</taxon>
        <taxon>Flavobacteriaceae</taxon>
        <taxon>Flavobacterium</taxon>
    </lineage>
</organism>
<feature type="chain" id="PRO_5004750880" evidence="1">
    <location>
        <begin position="48"/>
        <end position="2047"/>
    </location>
</feature>
<evidence type="ECO:0000313" key="3">
    <source>
        <dbReference type="EMBL" id="ESU29308.1"/>
    </source>
</evidence>
<dbReference type="SUPFAM" id="SSF49265">
    <property type="entry name" value="Fibronectin type III"/>
    <property type="match status" value="2"/>
</dbReference>
<evidence type="ECO:0000259" key="2">
    <source>
        <dbReference type="PROSITE" id="PS50835"/>
    </source>
</evidence>
<proteinExistence type="predicted"/>
<dbReference type="InterPro" id="IPR007110">
    <property type="entry name" value="Ig-like_dom"/>
</dbReference>
<dbReference type="eggNOG" id="COG4733">
    <property type="taxonomic scope" value="Bacteria"/>
</dbReference>
<dbReference type="InterPro" id="IPR045474">
    <property type="entry name" value="GEVED"/>
</dbReference>
<evidence type="ECO:0000256" key="1">
    <source>
        <dbReference type="SAM" id="SignalP"/>
    </source>
</evidence>
<dbReference type="Gene3D" id="2.60.40.10">
    <property type="entry name" value="Immunoglobulins"/>
    <property type="match status" value="3"/>
</dbReference>
<evidence type="ECO:0000313" key="4">
    <source>
        <dbReference type="Proteomes" id="UP000018004"/>
    </source>
</evidence>
<dbReference type="SUPFAM" id="SSF81296">
    <property type="entry name" value="E set domains"/>
    <property type="match status" value="1"/>
</dbReference>
<dbReference type="Gene3D" id="2.60.120.260">
    <property type="entry name" value="Galactose-binding domain-like"/>
    <property type="match status" value="1"/>
</dbReference>
<dbReference type="PATRIC" id="fig|1341181.4.peg.698"/>
<gene>
    <name evidence="3" type="ORF">FLJC2902T_07040</name>
</gene>
<protein>
    <submittedName>
        <fullName evidence="3">CHU large protein</fullName>
    </submittedName>
</protein>
<dbReference type="NCBIfam" id="NF033708">
    <property type="entry name" value="T9SS_Cterm_ChiA"/>
    <property type="match status" value="1"/>
</dbReference>
<dbReference type="eggNOG" id="COG1345">
    <property type="taxonomic scope" value="Bacteria"/>
</dbReference>
<dbReference type="Proteomes" id="UP000018004">
    <property type="component" value="Unassembled WGS sequence"/>
</dbReference>
<feature type="signal peptide" evidence="1">
    <location>
        <begin position="1"/>
        <end position="47"/>
    </location>
</feature>
<reference evidence="3 4" key="1">
    <citation type="submission" date="2013-08" db="EMBL/GenBank/DDBJ databases">
        <title>Flavobacterium limnosediminis JC2902 genome sequencing.</title>
        <authorList>
            <person name="Lee K."/>
            <person name="Yi H."/>
            <person name="Park S."/>
            <person name="Chun J."/>
        </authorList>
    </citation>
    <scope>NUCLEOTIDE SEQUENCE [LARGE SCALE GENOMIC DNA]</scope>
    <source>
        <strain evidence="3 4">JC2902</strain>
    </source>
</reference>
<dbReference type="InterPro" id="IPR044023">
    <property type="entry name" value="Ig_7"/>
</dbReference>
<keyword evidence="4" id="KW-1185">Reference proteome</keyword>
<dbReference type="InterPro" id="IPR036179">
    <property type="entry name" value="Ig-like_dom_sf"/>
</dbReference>
<dbReference type="InterPro" id="IPR014756">
    <property type="entry name" value="Ig_E-set"/>
</dbReference>
<accession>V6SRI0</accession>
<dbReference type="SUPFAM" id="SSF48726">
    <property type="entry name" value="Immunoglobulin"/>
    <property type="match status" value="1"/>
</dbReference>
<dbReference type="Pfam" id="PF19081">
    <property type="entry name" value="Ig_7"/>
    <property type="match status" value="1"/>
</dbReference>
<dbReference type="eggNOG" id="COG3227">
    <property type="taxonomic scope" value="Bacteria"/>
</dbReference>
<dbReference type="STRING" id="1341181.FLJC2902T_07040"/>
<dbReference type="InterPro" id="IPR036116">
    <property type="entry name" value="FN3_sf"/>
</dbReference>
<feature type="domain" description="Ig-like" evidence="2">
    <location>
        <begin position="459"/>
        <end position="561"/>
    </location>
</feature>
<dbReference type="Pfam" id="PF20009">
    <property type="entry name" value="GEVED"/>
    <property type="match status" value="2"/>
</dbReference>
<comment type="caution">
    <text evidence="3">The sequence shown here is derived from an EMBL/GenBank/DDBJ whole genome shotgun (WGS) entry which is preliminary data.</text>
</comment>
<dbReference type="RefSeq" id="WP_023578376.1">
    <property type="nucleotide sequence ID" value="NZ_AVGG01000002.1"/>
</dbReference>